<name>B0FB19_9BACT</name>
<keyword evidence="1" id="KW-0732">Signal</keyword>
<evidence type="ECO:0000313" key="4">
    <source>
        <dbReference type="EMBL" id="ABY56072.1"/>
    </source>
</evidence>
<dbReference type="PANTHER" id="PTHR35936">
    <property type="entry name" value="MEMBRANE-BOUND LYTIC MUREIN TRANSGLYCOSYLASE F"/>
    <property type="match status" value="1"/>
</dbReference>
<evidence type="ECO:0000256" key="1">
    <source>
        <dbReference type="ARBA" id="ARBA00022729"/>
    </source>
</evidence>
<sequence length="328" mass="37636">MSSFQIKPDDILPIMWFIACIWNMKKYILSCSYKMGQKHIALFSVKVGVTPVSSAFITGYYVVGIRSSSQESFKGIQKVAKMKLKYFLIILGFMIYAVGGVVAKEEISLTSTEFPPYESKTLPNYGFISEIVKIAYQRMGYTVKVDFVPFARSLLMVKDRDADGTYALWYREERAQWLLFSDPLPFSLIVFYKRKDRNIPFNGSYEALKPYTIGIIKGYVNPPAFDAADYLKKYPVTVEAQTLQMLVLGRIDLMIVDKLVAQHIINTKFPKYNEILEPMEPSLKEDPLYLAISKKAKNYQRKIKDFNEGLKQISKDGTMKKIIAKHGF</sequence>
<organism evidence="4">
    <name type="scientific">uncultured bacterium pFosPlaG</name>
    <dbReference type="NCBI Taxonomy" id="491370"/>
    <lineage>
        <taxon>Bacteria</taxon>
        <taxon>environmental samples</taxon>
    </lineage>
</organism>
<feature type="transmembrane region" description="Helical" evidence="2">
    <location>
        <begin position="84"/>
        <end position="103"/>
    </location>
</feature>
<dbReference type="PANTHER" id="PTHR35936:SF25">
    <property type="entry name" value="ABC TRANSPORTER SUBSTRATE-BINDING PROTEIN"/>
    <property type="match status" value="1"/>
</dbReference>
<feature type="domain" description="Solute-binding protein family 3/N-terminal" evidence="3">
    <location>
        <begin position="105"/>
        <end position="327"/>
    </location>
</feature>
<keyword evidence="2" id="KW-1133">Transmembrane helix</keyword>
<feature type="transmembrane region" description="Helical" evidence="2">
    <location>
        <begin position="40"/>
        <end position="63"/>
    </location>
</feature>
<protein>
    <recommendedName>
        <fullName evidence="3">Solute-binding protein family 3/N-terminal domain-containing protein</fullName>
    </recommendedName>
</protein>
<evidence type="ECO:0000256" key="2">
    <source>
        <dbReference type="SAM" id="Phobius"/>
    </source>
</evidence>
<dbReference type="AlphaFoldDB" id="B0FB19"/>
<accession>B0FB19</accession>
<keyword evidence="2" id="KW-0472">Membrane</keyword>
<proteinExistence type="predicted"/>
<dbReference type="EMBL" id="EU285670">
    <property type="protein sequence ID" value="ABY56072.1"/>
    <property type="molecule type" value="Genomic_DNA"/>
</dbReference>
<evidence type="ECO:0000259" key="3">
    <source>
        <dbReference type="SMART" id="SM00062"/>
    </source>
</evidence>
<dbReference type="Pfam" id="PF00497">
    <property type="entry name" value="SBP_bac_3"/>
    <property type="match status" value="1"/>
</dbReference>
<reference evidence="4" key="1">
    <citation type="submission" date="2007-11" db="EMBL/GenBank/DDBJ databases">
        <title>Biochemical properites of a novel hydrolytic enzyme retrieved from a metagenomic library of tidal flat sediments.</title>
        <authorList>
            <person name="Lee M.-H."/>
            <person name="Song J.K."/>
            <person name="Yoon J.-H."/>
        </authorList>
    </citation>
    <scope>NUCLEOTIDE SEQUENCE</scope>
</reference>
<dbReference type="SUPFAM" id="SSF53850">
    <property type="entry name" value="Periplasmic binding protein-like II"/>
    <property type="match status" value="1"/>
</dbReference>
<dbReference type="InterPro" id="IPR001638">
    <property type="entry name" value="Solute-binding_3/MltF_N"/>
</dbReference>
<keyword evidence="2" id="KW-0812">Transmembrane</keyword>
<dbReference type="SMART" id="SM00062">
    <property type="entry name" value="PBPb"/>
    <property type="match status" value="1"/>
</dbReference>
<dbReference type="Gene3D" id="3.40.190.10">
    <property type="entry name" value="Periplasmic binding protein-like II"/>
    <property type="match status" value="2"/>
</dbReference>